<dbReference type="Proteomes" id="UP000027644">
    <property type="component" value="Unassembled WGS sequence"/>
</dbReference>
<dbReference type="InterPro" id="IPR052552">
    <property type="entry name" value="YeaO-like"/>
</dbReference>
<dbReference type="Pfam" id="PF22752">
    <property type="entry name" value="DUF488-N3i"/>
    <property type="match status" value="1"/>
</dbReference>
<dbReference type="AlphaFoldDB" id="A0A074VE14"/>
<protein>
    <recommendedName>
        <fullName evidence="3">Uroporphyrin-III C-methyltransferase</fullName>
    </recommendedName>
</protein>
<evidence type="ECO:0000313" key="1">
    <source>
        <dbReference type="EMBL" id="KEQ00740.1"/>
    </source>
</evidence>
<proteinExistence type="predicted"/>
<sequence>MYNIQRVYTYQHQQPAVLIDRLWPRGISKIRLSGVEWIKAVAPSDQLRKWLHQNPENHYQEFCRLYQQELSLPQQQEALRTLKQLHEQHQQLWLLTAAKDIAHSHVPVLLAQLQA</sequence>
<dbReference type="EMBL" id="AVQL01000446">
    <property type="protein sequence ID" value="KEQ00740.1"/>
    <property type="molecule type" value="Genomic_DNA"/>
</dbReference>
<gene>
    <name evidence="1" type="ORF">SASC598J21_015330</name>
</gene>
<dbReference type="PANTHER" id="PTHR36849:SF1">
    <property type="entry name" value="CYTOPLASMIC PROTEIN"/>
    <property type="match status" value="1"/>
</dbReference>
<organism evidence="1 2">
    <name type="scientific">Snodgrassella alvi SCGC AB-598-J21</name>
    <dbReference type="NCBI Taxonomy" id="1385367"/>
    <lineage>
        <taxon>Bacteria</taxon>
        <taxon>Pseudomonadati</taxon>
        <taxon>Pseudomonadota</taxon>
        <taxon>Betaproteobacteria</taxon>
        <taxon>Neisseriales</taxon>
        <taxon>Neisseriaceae</taxon>
        <taxon>Snodgrassella</taxon>
    </lineage>
</organism>
<dbReference type="PANTHER" id="PTHR36849">
    <property type="entry name" value="CYTOPLASMIC PROTEIN-RELATED"/>
    <property type="match status" value="1"/>
</dbReference>
<evidence type="ECO:0000313" key="2">
    <source>
        <dbReference type="Proteomes" id="UP000027644"/>
    </source>
</evidence>
<accession>A0A074VE14</accession>
<comment type="caution">
    <text evidence="1">The sequence shown here is derived from an EMBL/GenBank/DDBJ whole genome shotgun (WGS) entry which is preliminary data.</text>
</comment>
<name>A0A074VE14_9NEIS</name>
<reference evidence="1 2" key="1">
    <citation type="journal article" date="2014" name="PLoS Genet.">
        <title>Hidden diversity in honey bee gut symbionts detected by single-cell genomics.</title>
        <authorList>
            <person name="Engel P."/>
            <person name="Stepanauskas R."/>
            <person name="Moran N."/>
        </authorList>
    </citation>
    <scope>NUCLEOTIDE SEQUENCE [LARGE SCALE GENOMIC DNA]</scope>
    <source>
        <strain evidence="1 2">SCGC AB-598-J21</strain>
    </source>
</reference>
<evidence type="ECO:0008006" key="3">
    <source>
        <dbReference type="Google" id="ProtNLM"/>
    </source>
</evidence>